<keyword evidence="2" id="KW-0677">Repeat</keyword>
<dbReference type="PANTHER" id="PTHR23235">
    <property type="entry name" value="KRUEPPEL-LIKE TRANSCRIPTION FACTOR"/>
    <property type="match status" value="1"/>
</dbReference>
<sequence>MAQIPATSTSSGAHTWINASSMDNPQEALDYFSQPDSALSSAEMPSLDPCSGDEQCNLPQVSSPNNYADTPSPLSYPPSPLAAASSHQSGLPLVYLGLNNTSSPSSAAPLSFCSPYPNPLLESSVFDGLGLNSGRYALTTAAVDHSLALNSARPDLARTAPLGGYDERKIRVPGSDVSSSFADQWSNEMYKHQGEQQILMPTVGDGIMQDARAYDHAHIQHGSIDLRSHTHWHPYNRSHNHTPQHSNSLECFSIRQLSAPPSPVMSSSSSSVSTVGSPAWLPTSPHRRTVSVGHLQADEFDRRYSESDLMGQLVPDFSMSLSFMSPDSASPSSRPSQTIIEGMALSSSASANASTATATTTSSTSTSGSGVVYKCEYEGCTKTFSRPYNLNSHIRTHTNLRPYHCDHCDRQFARLHDKNRHERLHRGVRPFACERCQHHFARMDALNRHLKVEGGRNLCNMYLIQINSPNAMPLVDLPPKKINPLILAHCPNFGQEQGSEYTPAAEHE</sequence>
<dbReference type="InterPro" id="IPR036236">
    <property type="entry name" value="Znf_C2H2_sf"/>
</dbReference>
<evidence type="ECO:0000256" key="7">
    <source>
        <dbReference type="PROSITE-ProRule" id="PRU00042"/>
    </source>
</evidence>
<dbReference type="PANTHER" id="PTHR23235:SF120">
    <property type="entry name" value="KRUPPEL-LIKE FACTOR 15"/>
    <property type="match status" value="1"/>
</dbReference>
<feature type="domain" description="C2H2-type" evidence="9">
    <location>
        <begin position="431"/>
        <end position="458"/>
    </location>
</feature>
<dbReference type="GO" id="GO:0000978">
    <property type="term" value="F:RNA polymerase II cis-regulatory region sequence-specific DNA binding"/>
    <property type="evidence" value="ECO:0007669"/>
    <property type="project" value="TreeGrafter"/>
</dbReference>
<feature type="domain" description="C2H2-type" evidence="9">
    <location>
        <begin position="403"/>
        <end position="430"/>
    </location>
</feature>
<dbReference type="Proteomes" id="UP000717515">
    <property type="component" value="Unassembled WGS sequence"/>
</dbReference>
<dbReference type="Gene3D" id="3.30.160.60">
    <property type="entry name" value="Classic Zinc Finger"/>
    <property type="match status" value="3"/>
</dbReference>
<evidence type="ECO:0000259" key="9">
    <source>
        <dbReference type="PROSITE" id="PS50157"/>
    </source>
</evidence>
<dbReference type="Pfam" id="PF00096">
    <property type="entry name" value="zf-C2H2"/>
    <property type="match status" value="1"/>
</dbReference>
<evidence type="ECO:0000256" key="2">
    <source>
        <dbReference type="ARBA" id="ARBA00022737"/>
    </source>
</evidence>
<organism evidence="10 11">
    <name type="scientific">Mortierella alpina</name>
    <name type="common">Oleaginous fungus</name>
    <name type="synonym">Mortierella renispora</name>
    <dbReference type="NCBI Taxonomy" id="64518"/>
    <lineage>
        <taxon>Eukaryota</taxon>
        <taxon>Fungi</taxon>
        <taxon>Fungi incertae sedis</taxon>
        <taxon>Mucoromycota</taxon>
        <taxon>Mortierellomycotina</taxon>
        <taxon>Mortierellomycetes</taxon>
        <taxon>Mortierellales</taxon>
        <taxon>Mortierellaceae</taxon>
        <taxon>Mortierella</taxon>
    </lineage>
</organism>
<dbReference type="GO" id="GO:0008270">
    <property type="term" value="F:zinc ion binding"/>
    <property type="evidence" value="ECO:0007669"/>
    <property type="project" value="UniProtKB-KW"/>
</dbReference>
<comment type="caution">
    <text evidence="10">The sequence shown here is derived from an EMBL/GenBank/DDBJ whole genome shotgun (WGS) entry which is preliminary data.</text>
</comment>
<gene>
    <name evidence="10" type="ORF">KVV02_003661</name>
</gene>
<dbReference type="SMART" id="SM00355">
    <property type="entry name" value="ZnF_C2H2"/>
    <property type="match status" value="3"/>
</dbReference>
<feature type="region of interest" description="Disordered" evidence="8">
    <location>
        <begin position="1"/>
        <end position="20"/>
    </location>
</feature>
<dbReference type="SUPFAM" id="SSF57667">
    <property type="entry name" value="beta-beta-alpha zinc fingers"/>
    <property type="match status" value="2"/>
</dbReference>
<dbReference type="AlphaFoldDB" id="A0A9P8A306"/>
<evidence type="ECO:0000256" key="6">
    <source>
        <dbReference type="ARBA" id="ARBA00023163"/>
    </source>
</evidence>
<proteinExistence type="predicted"/>
<evidence type="ECO:0000256" key="8">
    <source>
        <dbReference type="SAM" id="MobiDB-lite"/>
    </source>
</evidence>
<name>A0A9P8A306_MORAP</name>
<evidence type="ECO:0000256" key="5">
    <source>
        <dbReference type="ARBA" id="ARBA00023015"/>
    </source>
</evidence>
<evidence type="ECO:0000256" key="1">
    <source>
        <dbReference type="ARBA" id="ARBA00022723"/>
    </source>
</evidence>
<evidence type="ECO:0000313" key="11">
    <source>
        <dbReference type="Proteomes" id="UP000717515"/>
    </source>
</evidence>
<keyword evidence="5" id="KW-0805">Transcription regulation</keyword>
<evidence type="ECO:0000256" key="4">
    <source>
        <dbReference type="ARBA" id="ARBA00022833"/>
    </source>
</evidence>
<protein>
    <recommendedName>
        <fullName evidence="9">C2H2-type domain-containing protein</fullName>
    </recommendedName>
</protein>
<keyword evidence="6" id="KW-0804">Transcription</keyword>
<feature type="region of interest" description="Disordered" evidence="8">
    <location>
        <begin position="27"/>
        <end position="83"/>
    </location>
</feature>
<dbReference type="PROSITE" id="PS00028">
    <property type="entry name" value="ZINC_FINGER_C2H2_1"/>
    <property type="match status" value="2"/>
</dbReference>
<reference evidence="10" key="1">
    <citation type="submission" date="2021-07" db="EMBL/GenBank/DDBJ databases">
        <title>Draft genome of Mortierella alpina, strain LL118, isolated from an aspen leaf litter sample.</title>
        <authorList>
            <person name="Yang S."/>
            <person name="Vinatzer B.A."/>
        </authorList>
    </citation>
    <scope>NUCLEOTIDE SEQUENCE</scope>
    <source>
        <strain evidence="10">LL118</strain>
    </source>
</reference>
<keyword evidence="3 7" id="KW-0863">Zinc-finger</keyword>
<evidence type="ECO:0000256" key="3">
    <source>
        <dbReference type="ARBA" id="ARBA00022771"/>
    </source>
</evidence>
<evidence type="ECO:0000313" key="10">
    <source>
        <dbReference type="EMBL" id="KAG9321900.1"/>
    </source>
</evidence>
<keyword evidence="1" id="KW-0479">Metal-binding</keyword>
<feature type="compositionally biased region" description="Polar residues" evidence="8">
    <location>
        <begin position="57"/>
        <end position="69"/>
    </location>
</feature>
<feature type="domain" description="C2H2-type" evidence="9">
    <location>
        <begin position="373"/>
        <end position="402"/>
    </location>
</feature>
<dbReference type="GO" id="GO:0000981">
    <property type="term" value="F:DNA-binding transcription factor activity, RNA polymerase II-specific"/>
    <property type="evidence" value="ECO:0007669"/>
    <property type="project" value="TreeGrafter"/>
</dbReference>
<accession>A0A9P8A306</accession>
<dbReference type="InterPro" id="IPR013087">
    <property type="entry name" value="Znf_C2H2_type"/>
</dbReference>
<dbReference type="EMBL" id="JAIFTL010000176">
    <property type="protein sequence ID" value="KAG9321900.1"/>
    <property type="molecule type" value="Genomic_DNA"/>
</dbReference>
<dbReference type="PROSITE" id="PS50157">
    <property type="entry name" value="ZINC_FINGER_C2H2_2"/>
    <property type="match status" value="3"/>
</dbReference>
<keyword evidence="4" id="KW-0862">Zinc</keyword>
<dbReference type="FunFam" id="3.30.160.60:FF:000032">
    <property type="entry name" value="Krueppel-like factor 4"/>
    <property type="match status" value="1"/>
</dbReference>